<evidence type="ECO:0000259" key="2">
    <source>
        <dbReference type="Pfam" id="PF10047"/>
    </source>
</evidence>
<evidence type="ECO:0000313" key="3">
    <source>
        <dbReference type="EMBL" id="MBK1631857.1"/>
    </source>
</evidence>
<evidence type="ECO:0000313" key="4">
    <source>
        <dbReference type="Proteomes" id="UP000748752"/>
    </source>
</evidence>
<reference evidence="3 4" key="1">
    <citation type="journal article" date="2020" name="Microorganisms">
        <title>Osmotic Adaptation and Compatible Solute Biosynthesis of Phototrophic Bacteria as Revealed from Genome Analyses.</title>
        <authorList>
            <person name="Imhoff J.F."/>
            <person name="Rahn T."/>
            <person name="Kunzel S."/>
            <person name="Keller A."/>
            <person name="Neulinger S.C."/>
        </authorList>
    </citation>
    <scope>NUCLEOTIDE SEQUENCE [LARGE SCALE GENOMIC DNA]</scope>
    <source>
        <strain evidence="3 4">DSM 6210</strain>
    </source>
</reference>
<dbReference type="Pfam" id="PF10047">
    <property type="entry name" value="DUF2281"/>
    <property type="match status" value="1"/>
</dbReference>
<dbReference type="RefSeq" id="WP_200238746.1">
    <property type="nucleotide sequence ID" value="NZ_NRRV01000034.1"/>
</dbReference>
<sequence length="80" mass="9218">MNIADQIYETVKNLPERQAAELLDFAEYLKAKLPASPPSYMPTEAAQQFRAALRAWVTSQPEQSENASDFIRRLRDEARY</sequence>
<protein>
    <recommendedName>
        <fullName evidence="2">DUF2281 domain-containing protein</fullName>
    </recommendedName>
</protein>
<gene>
    <name evidence="3" type="ORF">CKO31_14145</name>
</gene>
<evidence type="ECO:0000256" key="1">
    <source>
        <dbReference type="SAM" id="MobiDB-lite"/>
    </source>
</evidence>
<proteinExistence type="predicted"/>
<feature type="region of interest" description="Disordered" evidence="1">
    <location>
        <begin position="60"/>
        <end position="80"/>
    </location>
</feature>
<dbReference type="EMBL" id="NRRV01000034">
    <property type="protein sequence ID" value="MBK1631857.1"/>
    <property type="molecule type" value="Genomic_DNA"/>
</dbReference>
<comment type="caution">
    <text evidence="3">The sequence shown here is derived from an EMBL/GenBank/DDBJ whole genome shotgun (WGS) entry which is preliminary data.</text>
</comment>
<dbReference type="Proteomes" id="UP000748752">
    <property type="component" value="Unassembled WGS sequence"/>
</dbReference>
<accession>A0ABS1CJ61</accession>
<keyword evidence="4" id="KW-1185">Reference proteome</keyword>
<feature type="compositionally biased region" description="Basic and acidic residues" evidence="1">
    <location>
        <begin position="70"/>
        <end position="80"/>
    </location>
</feature>
<feature type="domain" description="DUF2281" evidence="2">
    <location>
        <begin position="6"/>
        <end position="33"/>
    </location>
</feature>
<dbReference type="InterPro" id="IPR018739">
    <property type="entry name" value="DUF2281"/>
</dbReference>
<name>A0ABS1CJ61_9GAMM</name>
<organism evidence="3 4">
    <name type="scientific">Thiohalocapsa halophila</name>
    <dbReference type="NCBI Taxonomy" id="69359"/>
    <lineage>
        <taxon>Bacteria</taxon>
        <taxon>Pseudomonadati</taxon>
        <taxon>Pseudomonadota</taxon>
        <taxon>Gammaproteobacteria</taxon>
        <taxon>Chromatiales</taxon>
        <taxon>Chromatiaceae</taxon>
        <taxon>Thiohalocapsa</taxon>
    </lineage>
</organism>